<accession>A0ACC0UYF8</accession>
<proteinExistence type="predicted"/>
<organism evidence="1 2">
    <name type="scientific">Trichothecium roseum</name>
    <dbReference type="NCBI Taxonomy" id="47278"/>
    <lineage>
        <taxon>Eukaryota</taxon>
        <taxon>Fungi</taxon>
        <taxon>Dikarya</taxon>
        <taxon>Ascomycota</taxon>
        <taxon>Pezizomycotina</taxon>
        <taxon>Sordariomycetes</taxon>
        <taxon>Hypocreomycetidae</taxon>
        <taxon>Hypocreales</taxon>
        <taxon>Hypocreales incertae sedis</taxon>
        <taxon>Trichothecium</taxon>
    </lineage>
</organism>
<keyword evidence="2" id="KW-1185">Reference proteome</keyword>
<comment type="caution">
    <text evidence="1">The sequence shown here is derived from an EMBL/GenBank/DDBJ whole genome shotgun (WGS) entry which is preliminary data.</text>
</comment>
<sequence length="190" mass="21644">MGLYPAGAHFVVHQHDHPAAGLHYDLRLQINETSSVSWAVTYGLPGDLNFVRLNRNATETRTHCLWNHLVETASIETGSLLIWDTGTYTVLSLTSKHAPRADPSSPHHPSPHEAPRTRRQLLHDAFQVRNVRLQLHGHMFTEPYVLSLRLTKAEGAQGRSTNSVETMERGPRPHQRPERRLIYPFPCSWR</sequence>
<evidence type="ECO:0000313" key="2">
    <source>
        <dbReference type="Proteomes" id="UP001163324"/>
    </source>
</evidence>
<dbReference type="Proteomes" id="UP001163324">
    <property type="component" value="Chromosome 5"/>
</dbReference>
<protein>
    <submittedName>
        <fullName evidence="1">Uncharacterized protein</fullName>
    </submittedName>
</protein>
<reference evidence="1" key="1">
    <citation type="submission" date="2022-10" db="EMBL/GenBank/DDBJ databases">
        <title>Complete Genome of Trichothecium roseum strain YXFP-22015, a Plant Pathogen Isolated from Citrus.</title>
        <authorList>
            <person name="Wang Y."/>
            <person name="Zhu L."/>
        </authorList>
    </citation>
    <scope>NUCLEOTIDE SEQUENCE</scope>
    <source>
        <strain evidence="1">YXFP-22015</strain>
    </source>
</reference>
<gene>
    <name evidence="1" type="ORF">N3K66_005644</name>
</gene>
<dbReference type="EMBL" id="CM047944">
    <property type="protein sequence ID" value="KAI9899183.1"/>
    <property type="molecule type" value="Genomic_DNA"/>
</dbReference>
<evidence type="ECO:0000313" key="1">
    <source>
        <dbReference type="EMBL" id="KAI9899183.1"/>
    </source>
</evidence>
<name>A0ACC0UYF8_9HYPO</name>